<evidence type="ECO:0000313" key="3">
    <source>
        <dbReference type="Proteomes" id="UP000824782"/>
    </source>
</evidence>
<sequence length="47" mass="5186">MALPTNNIVLLVLSLIQAVNAVIILQQVISSHEAMKSFSFNSSNRWS</sequence>
<dbReference type="Proteomes" id="UP000824782">
    <property type="component" value="Unassembled WGS sequence"/>
</dbReference>
<feature type="chain" id="PRO_5043709107" evidence="1">
    <location>
        <begin position="22"/>
        <end position="47"/>
    </location>
</feature>
<protein>
    <submittedName>
        <fullName evidence="2">Uncharacterized protein</fullName>
    </submittedName>
</protein>
<feature type="signal peptide" evidence="1">
    <location>
        <begin position="1"/>
        <end position="21"/>
    </location>
</feature>
<dbReference type="AlphaFoldDB" id="A0AAV7CVC7"/>
<proteinExistence type="predicted"/>
<reference evidence="2" key="1">
    <citation type="thesis" date="2020" institute="ProQuest LLC" country="789 East Eisenhower Parkway, Ann Arbor, MI, USA">
        <title>Comparative Genomics and Chromosome Evolution.</title>
        <authorList>
            <person name="Mudd A.B."/>
        </authorList>
    </citation>
    <scope>NUCLEOTIDE SEQUENCE</scope>
    <source>
        <strain evidence="2">237g6f4</strain>
        <tissue evidence="2">Blood</tissue>
    </source>
</reference>
<comment type="caution">
    <text evidence="2">The sequence shown here is derived from an EMBL/GenBank/DDBJ whole genome shotgun (WGS) entry which is preliminary data.</text>
</comment>
<organism evidence="2 3">
    <name type="scientific">Engystomops pustulosus</name>
    <name type="common">Tungara frog</name>
    <name type="synonym">Physalaemus pustulosus</name>
    <dbReference type="NCBI Taxonomy" id="76066"/>
    <lineage>
        <taxon>Eukaryota</taxon>
        <taxon>Metazoa</taxon>
        <taxon>Chordata</taxon>
        <taxon>Craniata</taxon>
        <taxon>Vertebrata</taxon>
        <taxon>Euteleostomi</taxon>
        <taxon>Amphibia</taxon>
        <taxon>Batrachia</taxon>
        <taxon>Anura</taxon>
        <taxon>Neobatrachia</taxon>
        <taxon>Hyloidea</taxon>
        <taxon>Leptodactylidae</taxon>
        <taxon>Leiuperinae</taxon>
        <taxon>Engystomops</taxon>
    </lineage>
</organism>
<keyword evidence="3" id="KW-1185">Reference proteome</keyword>
<evidence type="ECO:0000256" key="1">
    <source>
        <dbReference type="SAM" id="SignalP"/>
    </source>
</evidence>
<keyword evidence="1" id="KW-0732">Signal</keyword>
<gene>
    <name evidence="2" type="ORF">GDO81_006245</name>
</gene>
<evidence type="ECO:0000313" key="2">
    <source>
        <dbReference type="EMBL" id="KAG8589085.1"/>
    </source>
</evidence>
<name>A0AAV7CVC7_ENGPU</name>
<accession>A0AAV7CVC7</accession>
<dbReference type="EMBL" id="WNYA01000002">
    <property type="protein sequence ID" value="KAG8589085.1"/>
    <property type="molecule type" value="Genomic_DNA"/>
</dbReference>